<dbReference type="AlphaFoldDB" id="L0DMS1"/>
<dbReference type="Proteomes" id="UP000010798">
    <property type="component" value="Chromosome"/>
</dbReference>
<name>L0DMS1_SINAD</name>
<evidence type="ECO:0000256" key="1">
    <source>
        <dbReference type="SAM" id="Phobius"/>
    </source>
</evidence>
<feature type="transmembrane region" description="Helical" evidence="1">
    <location>
        <begin position="21"/>
        <end position="38"/>
    </location>
</feature>
<accession>L0DMS1</accession>
<feature type="transmembrane region" description="Helical" evidence="1">
    <location>
        <begin position="90"/>
        <end position="114"/>
    </location>
</feature>
<organism evidence="2 3">
    <name type="scientific">Singulisphaera acidiphila (strain ATCC BAA-1392 / DSM 18658 / VKM B-2454 / MOB10)</name>
    <dbReference type="NCBI Taxonomy" id="886293"/>
    <lineage>
        <taxon>Bacteria</taxon>
        <taxon>Pseudomonadati</taxon>
        <taxon>Planctomycetota</taxon>
        <taxon>Planctomycetia</taxon>
        <taxon>Isosphaerales</taxon>
        <taxon>Isosphaeraceae</taxon>
        <taxon>Singulisphaera</taxon>
    </lineage>
</organism>
<proteinExistence type="predicted"/>
<evidence type="ECO:0000313" key="3">
    <source>
        <dbReference type="Proteomes" id="UP000010798"/>
    </source>
</evidence>
<feature type="transmembrane region" description="Helical" evidence="1">
    <location>
        <begin position="58"/>
        <end position="78"/>
    </location>
</feature>
<sequence length="194" mass="20875">MRAYRTENSSRRGNQVGVRHLTAWVLGCALGFAAYRGLMPPWPMPVKTRILSGAYNLAMGSAFGTMLTGTGVLISRRLQGDQSYPGLPGHWLLIFGLAAALADVAAVVVFRLLLTAWFPPTLPCGPTGFLTVWPRTALTSPAYIANVSDGAWGPWRLWRSAGTCDDGCVGIGTLRSSYSCSPGWSLQRGRSVSR</sequence>
<keyword evidence="1" id="KW-0812">Transmembrane</keyword>
<gene>
    <name evidence="2" type="ordered locus">Sinac_5839</name>
</gene>
<evidence type="ECO:0000313" key="2">
    <source>
        <dbReference type="EMBL" id="AGA29961.1"/>
    </source>
</evidence>
<dbReference type="HOGENOM" id="CLU_1401624_0_0_0"/>
<keyword evidence="1" id="KW-0472">Membrane</keyword>
<protein>
    <submittedName>
        <fullName evidence="2">Uncharacterized protein</fullName>
    </submittedName>
</protein>
<dbReference type="KEGG" id="saci:Sinac_5839"/>
<keyword evidence="3" id="KW-1185">Reference proteome</keyword>
<reference evidence="2 3" key="1">
    <citation type="submission" date="2012-02" db="EMBL/GenBank/DDBJ databases">
        <title>Complete sequence of chromosome of Singulisphaera acidiphila DSM 18658.</title>
        <authorList>
            <consortium name="US DOE Joint Genome Institute (JGI-PGF)"/>
            <person name="Lucas S."/>
            <person name="Copeland A."/>
            <person name="Lapidus A."/>
            <person name="Glavina del Rio T."/>
            <person name="Dalin E."/>
            <person name="Tice H."/>
            <person name="Bruce D."/>
            <person name="Goodwin L."/>
            <person name="Pitluck S."/>
            <person name="Peters L."/>
            <person name="Ovchinnikova G."/>
            <person name="Chertkov O."/>
            <person name="Kyrpides N."/>
            <person name="Mavromatis K."/>
            <person name="Ivanova N."/>
            <person name="Brettin T."/>
            <person name="Detter J.C."/>
            <person name="Han C."/>
            <person name="Larimer F."/>
            <person name="Land M."/>
            <person name="Hauser L."/>
            <person name="Markowitz V."/>
            <person name="Cheng J.-F."/>
            <person name="Hugenholtz P."/>
            <person name="Woyke T."/>
            <person name="Wu D."/>
            <person name="Tindall B."/>
            <person name="Pomrenke H."/>
            <person name="Brambilla E."/>
            <person name="Klenk H.-P."/>
            <person name="Eisen J.A."/>
        </authorList>
    </citation>
    <scope>NUCLEOTIDE SEQUENCE [LARGE SCALE GENOMIC DNA]</scope>
    <source>
        <strain evidence="3">ATCC BAA-1392 / DSM 18658 / VKM B-2454 / MOB10</strain>
    </source>
</reference>
<keyword evidence="1" id="KW-1133">Transmembrane helix</keyword>
<dbReference type="EMBL" id="CP003364">
    <property type="protein sequence ID" value="AGA29961.1"/>
    <property type="molecule type" value="Genomic_DNA"/>
</dbReference>